<name>D5EMS9_CORAD</name>
<evidence type="ECO:0000256" key="7">
    <source>
        <dbReference type="ARBA" id="ARBA00023136"/>
    </source>
</evidence>
<feature type="transmembrane region" description="Helical" evidence="8">
    <location>
        <begin position="88"/>
        <end position="110"/>
    </location>
</feature>
<evidence type="ECO:0000256" key="1">
    <source>
        <dbReference type="ARBA" id="ARBA00004651"/>
    </source>
</evidence>
<dbReference type="OrthoDB" id="9761985at2"/>
<dbReference type="SUPFAM" id="SSF48452">
    <property type="entry name" value="TPR-like"/>
    <property type="match status" value="1"/>
</dbReference>
<organism evidence="9 10">
    <name type="scientific">Coraliomargarita akajimensis (strain DSM 45221 / IAM 15411 / JCM 23193 / KCTC 12865 / 04OKA010-24)</name>
    <dbReference type="NCBI Taxonomy" id="583355"/>
    <lineage>
        <taxon>Bacteria</taxon>
        <taxon>Pseudomonadati</taxon>
        <taxon>Verrucomicrobiota</taxon>
        <taxon>Opitutia</taxon>
        <taxon>Puniceicoccales</taxon>
        <taxon>Coraliomargaritaceae</taxon>
        <taxon>Coraliomargarita</taxon>
    </lineage>
</organism>
<proteinExistence type="predicted"/>
<dbReference type="STRING" id="583355.Caka_2302"/>
<dbReference type="KEGG" id="caa:Caka_2302"/>
<keyword evidence="2" id="KW-1003">Cell membrane</keyword>
<dbReference type="AlphaFoldDB" id="D5EMS9"/>
<keyword evidence="4" id="KW-0808">Transferase</keyword>
<dbReference type="GO" id="GO:0009103">
    <property type="term" value="P:lipopolysaccharide biosynthetic process"/>
    <property type="evidence" value="ECO:0007669"/>
    <property type="project" value="UniProtKB-ARBA"/>
</dbReference>
<evidence type="ECO:0000256" key="2">
    <source>
        <dbReference type="ARBA" id="ARBA00022475"/>
    </source>
</evidence>
<keyword evidence="3" id="KW-0328">Glycosyltransferase</keyword>
<feature type="transmembrane region" description="Helical" evidence="8">
    <location>
        <begin position="12"/>
        <end position="31"/>
    </location>
</feature>
<dbReference type="EMBL" id="CP001998">
    <property type="protein sequence ID" value="ADE55319.1"/>
    <property type="molecule type" value="Genomic_DNA"/>
</dbReference>
<evidence type="ECO:0000256" key="8">
    <source>
        <dbReference type="SAM" id="Phobius"/>
    </source>
</evidence>
<feature type="transmembrane region" description="Helical" evidence="8">
    <location>
        <begin position="168"/>
        <end position="197"/>
    </location>
</feature>
<dbReference type="RefSeq" id="WP_013044041.1">
    <property type="nucleotide sequence ID" value="NC_014008.1"/>
</dbReference>
<keyword evidence="5 8" id="KW-0812">Transmembrane</keyword>
<keyword evidence="7 8" id="KW-0472">Membrane</keyword>
<reference evidence="9 10" key="1">
    <citation type="journal article" date="2010" name="Stand. Genomic Sci.">
        <title>Complete genome sequence of Coraliomargarita akajimensis type strain (04OKA010-24).</title>
        <authorList>
            <person name="Mavromatis K."/>
            <person name="Abt B."/>
            <person name="Brambilla E."/>
            <person name="Lapidus A."/>
            <person name="Copeland A."/>
            <person name="Deshpande S."/>
            <person name="Nolan M."/>
            <person name="Lucas S."/>
            <person name="Tice H."/>
            <person name="Cheng J.F."/>
            <person name="Han C."/>
            <person name="Detter J.C."/>
            <person name="Woyke T."/>
            <person name="Goodwin L."/>
            <person name="Pitluck S."/>
            <person name="Held B."/>
            <person name="Brettin T."/>
            <person name="Tapia R."/>
            <person name="Ivanova N."/>
            <person name="Mikhailova N."/>
            <person name="Pati A."/>
            <person name="Liolios K."/>
            <person name="Chen A."/>
            <person name="Palaniappan K."/>
            <person name="Land M."/>
            <person name="Hauser L."/>
            <person name="Chang Y.J."/>
            <person name="Jeffries C.D."/>
            <person name="Rohde M."/>
            <person name="Goker M."/>
            <person name="Bristow J."/>
            <person name="Eisen J.A."/>
            <person name="Markowitz V."/>
            <person name="Hugenholtz P."/>
            <person name="Klenk H.P."/>
            <person name="Kyrpides N.C."/>
        </authorList>
    </citation>
    <scope>NUCLEOTIDE SEQUENCE [LARGE SCALE GENOMIC DNA]</scope>
    <source>
        <strain evidence="10">DSM 45221 / IAM 15411 / JCM 23193 / KCTC 12865</strain>
    </source>
</reference>
<feature type="transmembrane region" description="Helical" evidence="8">
    <location>
        <begin position="404"/>
        <end position="421"/>
    </location>
</feature>
<evidence type="ECO:0008006" key="11">
    <source>
        <dbReference type="Google" id="ProtNLM"/>
    </source>
</evidence>
<dbReference type="PANTHER" id="PTHR33908">
    <property type="entry name" value="MANNOSYLTRANSFERASE YKCB-RELATED"/>
    <property type="match status" value="1"/>
</dbReference>
<dbReference type="Proteomes" id="UP000000925">
    <property type="component" value="Chromosome"/>
</dbReference>
<evidence type="ECO:0000256" key="4">
    <source>
        <dbReference type="ARBA" id="ARBA00022679"/>
    </source>
</evidence>
<protein>
    <recommendedName>
        <fullName evidence="11">Glycosyltransferase RgtA/B/C/D-like domain-containing protein</fullName>
    </recommendedName>
</protein>
<dbReference type="GO" id="GO:0016763">
    <property type="term" value="F:pentosyltransferase activity"/>
    <property type="evidence" value="ECO:0007669"/>
    <property type="project" value="TreeGrafter"/>
</dbReference>
<keyword evidence="10" id="KW-1185">Reference proteome</keyword>
<dbReference type="PANTHER" id="PTHR33908:SF11">
    <property type="entry name" value="MEMBRANE PROTEIN"/>
    <property type="match status" value="1"/>
</dbReference>
<gene>
    <name evidence="9" type="ordered locus">Caka_2302</name>
</gene>
<evidence type="ECO:0000256" key="5">
    <source>
        <dbReference type="ARBA" id="ARBA00022692"/>
    </source>
</evidence>
<dbReference type="GO" id="GO:0005886">
    <property type="term" value="C:plasma membrane"/>
    <property type="evidence" value="ECO:0007669"/>
    <property type="project" value="UniProtKB-SubCell"/>
</dbReference>
<comment type="subcellular location">
    <subcellularLocation>
        <location evidence="1">Cell membrane</location>
        <topology evidence="1">Multi-pass membrane protein</topology>
    </subcellularLocation>
</comment>
<accession>D5EMS9</accession>
<dbReference type="HOGENOM" id="CLU_435289_0_0_0"/>
<dbReference type="eggNOG" id="COG0457">
    <property type="taxonomic scope" value="Bacteria"/>
</dbReference>
<feature type="transmembrane region" description="Helical" evidence="8">
    <location>
        <begin position="378"/>
        <end position="398"/>
    </location>
</feature>
<dbReference type="Gene3D" id="1.25.40.10">
    <property type="entry name" value="Tetratricopeptide repeat domain"/>
    <property type="match status" value="1"/>
</dbReference>
<keyword evidence="6 8" id="KW-1133">Transmembrane helix</keyword>
<evidence type="ECO:0000256" key="6">
    <source>
        <dbReference type="ARBA" id="ARBA00022989"/>
    </source>
</evidence>
<evidence type="ECO:0000256" key="3">
    <source>
        <dbReference type="ARBA" id="ARBA00022676"/>
    </source>
</evidence>
<dbReference type="InterPro" id="IPR050297">
    <property type="entry name" value="LipidA_mod_glycosyltrf_83"/>
</dbReference>
<evidence type="ECO:0000313" key="10">
    <source>
        <dbReference type="Proteomes" id="UP000000925"/>
    </source>
</evidence>
<sequence>MNPNSESKFTHYLLIVGITGLHAMFWLLHYSETPLGLSPALDNRQTLELARSMATGELAQEPFHRAPLYPYLLSLPLRVGFDYNYLPLFARLTNLLALACITLCASQIALRLWKSNVALWTSGLLVGLNPVLLFFAGDAFDILPATAIFCIALVQLQAWHSHPSAKRALYIGLLLALATALRSHFLPLAIAWPCVALARSRTHRIRNSLLSCIGPALGFILLGIANLQVAGEFRMMPWQGAYNLWAGNGPEANGRIYAQRIHVQFDKGYDNPAKLESIQLYEQETGRDAPHEISEMNHFWIQRSLTHILEHPVDWLSLMLRKAYYFLNTYEQYDNKTYGFHRQYYPLLNWNPIHWGMLLVLAVSGCLVGLHEQQSRRYMVAAIVIFAVYAAGTIAFYTSNRFRIPMLPILCILAAGNLHFVHAWRTSRGLWKGTLITCIALSCCITYSTWHQVNDTNTWTEDMALLANANLRIGDDAAAIDWAERALQRAPQRHDLRALIVQAHFNQWALATMPEELTRQRAHQLLNEALPVQNHHASVQTIVAIYYWKLGHTEQALGIWQQQRQESPTALMCLFWTGNHTVPTSEEISLYAQHKDYMLLQYACDAWLEPPTGINRQRLDHILKPIDR</sequence>
<feature type="transmembrane region" description="Helical" evidence="8">
    <location>
        <begin position="209"/>
        <end position="229"/>
    </location>
</feature>
<dbReference type="InterPro" id="IPR011990">
    <property type="entry name" value="TPR-like_helical_dom_sf"/>
</dbReference>
<evidence type="ECO:0000313" key="9">
    <source>
        <dbReference type="EMBL" id="ADE55319.1"/>
    </source>
</evidence>
<feature type="transmembrane region" description="Helical" evidence="8">
    <location>
        <begin position="353"/>
        <end position="371"/>
    </location>
</feature>